<dbReference type="PROSITE" id="PS50110">
    <property type="entry name" value="RESPONSE_REGULATORY"/>
    <property type="match status" value="1"/>
</dbReference>
<dbReference type="Gene3D" id="6.10.250.690">
    <property type="match status" value="1"/>
</dbReference>
<dbReference type="GO" id="GO:0005829">
    <property type="term" value="C:cytosol"/>
    <property type="evidence" value="ECO:0007669"/>
    <property type="project" value="TreeGrafter"/>
</dbReference>
<dbReference type="SMART" id="SM00448">
    <property type="entry name" value="REC"/>
    <property type="match status" value="1"/>
</dbReference>
<proteinExistence type="predicted"/>
<dbReference type="Proteomes" id="UP000194457">
    <property type="component" value="Chromosome"/>
</dbReference>
<dbReference type="InterPro" id="IPR001867">
    <property type="entry name" value="OmpR/PhoB-type_DNA-bd"/>
</dbReference>
<dbReference type="KEGG" id="kma:B9H00_15805"/>
<evidence type="ECO:0000313" key="2">
    <source>
        <dbReference type="Proteomes" id="UP000194457"/>
    </source>
</evidence>
<dbReference type="GO" id="GO:0032993">
    <property type="term" value="C:protein-DNA complex"/>
    <property type="evidence" value="ECO:0007669"/>
    <property type="project" value="TreeGrafter"/>
</dbReference>
<dbReference type="SUPFAM" id="SSF52172">
    <property type="entry name" value="CheY-like"/>
    <property type="match status" value="1"/>
</dbReference>
<dbReference type="InterPro" id="IPR039420">
    <property type="entry name" value="WalR-like"/>
</dbReference>
<dbReference type="PANTHER" id="PTHR48111:SF50">
    <property type="entry name" value="KDP OPERON TRANSCRIPTIONAL REGULATORY PROTEIN KDPE"/>
    <property type="match status" value="1"/>
</dbReference>
<dbReference type="Pfam" id="PF00072">
    <property type="entry name" value="Response_reg"/>
    <property type="match status" value="1"/>
</dbReference>
<dbReference type="AlphaFoldDB" id="A0A240US84"/>
<organism evidence="1 2">
    <name type="scientific">Kushneria marisflavi</name>
    <dbReference type="NCBI Taxonomy" id="157779"/>
    <lineage>
        <taxon>Bacteria</taxon>
        <taxon>Pseudomonadati</taxon>
        <taxon>Pseudomonadota</taxon>
        <taxon>Gammaproteobacteria</taxon>
        <taxon>Oceanospirillales</taxon>
        <taxon>Halomonadaceae</taxon>
        <taxon>Kushneria</taxon>
    </lineage>
</organism>
<dbReference type="InterPro" id="IPR036388">
    <property type="entry name" value="WH-like_DNA-bd_sf"/>
</dbReference>
<dbReference type="Gene3D" id="1.10.10.10">
    <property type="entry name" value="Winged helix-like DNA-binding domain superfamily/Winged helix DNA-binding domain"/>
    <property type="match status" value="1"/>
</dbReference>
<protein>
    <submittedName>
        <fullName evidence="1">DNA-binding response regulator</fullName>
    </submittedName>
</protein>
<keyword evidence="1" id="KW-0238">DNA-binding</keyword>
<dbReference type="GO" id="GO:0000976">
    <property type="term" value="F:transcription cis-regulatory region binding"/>
    <property type="evidence" value="ECO:0007669"/>
    <property type="project" value="TreeGrafter"/>
</dbReference>
<sequence length="235" mass="26156">MTTDTPCILVIDDEREIRRFLRISLGSQGFAIVEAASGREGIEQARETAFDLILLDLGLPDMDGQEVLKSLHWLCRAPVIVVSVREGEEEKVAALDAGAIDYVTKPFGIRELLARIRVALRARDGAQTLPTRLQAGDIEIDLVQRRVSRGGEVLHLTPREYAFLARLAQSPGQIVTGRQLLIELWGPVFEHNTHYLRILVSRLRQKLGDDPRTPSLIQTESGIGYRLMVEGDSAP</sequence>
<name>A0A240US84_9GAMM</name>
<dbReference type="Gene3D" id="3.40.50.2300">
    <property type="match status" value="1"/>
</dbReference>
<dbReference type="GO" id="GO:0000156">
    <property type="term" value="F:phosphorelay response regulator activity"/>
    <property type="evidence" value="ECO:0007669"/>
    <property type="project" value="TreeGrafter"/>
</dbReference>
<dbReference type="EMBL" id="CP021358">
    <property type="protein sequence ID" value="ART64338.1"/>
    <property type="molecule type" value="Genomic_DNA"/>
</dbReference>
<dbReference type="PROSITE" id="PS51755">
    <property type="entry name" value="OMPR_PHOB"/>
    <property type="match status" value="1"/>
</dbReference>
<evidence type="ECO:0000313" key="1">
    <source>
        <dbReference type="EMBL" id="ART64338.1"/>
    </source>
</evidence>
<accession>A0A240US84</accession>
<dbReference type="GO" id="GO:0006355">
    <property type="term" value="P:regulation of DNA-templated transcription"/>
    <property type="evidence" value="ECO:0007669"/>
    <property type="project" value="InterPro"/>
</dbReference>
<dbReference type="InterPro" id="IPR011006">
    <property type="entry name" value="CheY-like_superfamily"/>
</dbReference>
<dbReference type="RefSeq" id="WP_086901462.1">
    <property type="nucleotide sequence ID" value="NZ_CP021358.1"/>
</dbReference>
<dbReference type="OrthoDB" id="9802426at2"/>
<dbReference type="CDD" id="cd00383">
    <property type="entry name" value="trans_reg_C"/>
    <property type="match status" value="1"/>
</dbReference>
<dbReference type="SMART" id="SM00862">
    <property type="entry name" value="Trans_reg_C"/>
    <property type="match status" value="1"/>
</dbReference>
<dbReference type="InterPro" id="IPR001789">
    <property type="entry name" value="Sig_transdc_resp-reg_receiver"/>
</dbReference>
<dbReference type="Pfam" id="PF00486">
    <property type="entry name" value="Trans_reg_C"/>
    <property type="match status" value="1"/>
</dbReference>
<gene>
    <name evidence="1" type="ORF">B9H00_15805</name>
</gene>
<dbReference type="PANTHER" id="PTHR48111">
    <property type="entry name" value="REGULATOR OF RPOS"/>
    <property type="match status" value="1"/>
</dbReference>
<keyword evidence="2" id="KW-1185">Reference proteome</keyword>
<reference evidence="1 2" key="1">
    <citation type="submission" date="2017-05" db="EMBL/GenBank/DDBJ databases">
        <authorList>
            <person name="Song R."/>
            <person name="Chenine A.L."/>
            <person name="Ruprecht R.M."/>
        </authorList>
    </citation>
    <scope>NUCLEOTIDE SEQUENCE [LARGE SCALE GENOMIC DNA]</scope>
    <source>
        <strain evidence="1">SW32</strain>
    </source>
</reference>